<evidence type="ECO:0000259" key="6">
    <source>
        <dbReference type="Pfam" id="PF00155"/>
    </source>
</evidence>
<keyword evidence="3 7" id="KW-0808">Transferase</keyword>
<dbReference type="InterPro" id="IPR050106">
    <property type="entry name" value="HistidinolP_aminotransfase"/>
</dbReference>
<protein>
    <submittedName>
        <fullName evidence="7">Putative phenylalanine aminotransferase</fullName>
        <ecNumber evidence="7">2.6.1.-</ecNumber>
    </submittedName>
</protein>
<evidence type="ECO:0000256" key="1">
    <source>
        <dbReference type="ARBA" id="ARBA00001933"/>
    </source>
</evidence>
<dbReference type="InterPro" id="IPR001917">
    <property type="entry name" value="Aminotrans_II_pyridoxalP_BS"/>
</dbReference>
<keyword evidence="8" id="KW-1185">Reference proteome</keyword>
<dbReference type="Gene3D" id="3.40.640.10">
    <property type="entry name" value="Type I PLP-dependent aspartate aminotransferase-like (Major domain)"/>
    <property type="match status" value="1"/>
</dbReference>
<evidence type="ECO:0000313" key="7">
    <source>
        <dbReference type="EMBL" id="MQY30218.1"/>
    </source>
</evidence>
<dbReference type="EMBL" id="WEGI01000013">
    <property type="protein sequence ID" value="MQY30218.1"/>
    <property type="molecule type" value="Genomic_DNA"/>
</dbReference>
<proteinExistence type="inferred from homology"/>
<comment type="cofactor">
    <cofactor evidence="1 5">
        <name>pyridoxal 5'-phosphate</name>
        <dbReference type="ChEBI" id="CHEBI:597326"/>
    </cofactor>
</comment>
<dbReference type="InterPro" id="IPR015421">
    <property type="entry name" value="PyrdxlP-dep_Trfase_major"/>
</dbReference>
<dbReference type="InterPro" id="IPR004839">
    <property type="entry name" value="Aminotransferase_I/II_large"/>
</dbReference>
<dbReference type="SUPFAM" id="SSF53383">
    <property type="entry name" value="PLP-dependent transferases"/>
    <property type="match status" value="1"/>
</dbReference>
<feature type="domain" description="Aminotransferase class I/classII large" evidence="6">
    <location>
        <begin position="12"/>
        <end position="338"/>
    </location>
</feature>
<dbReference type="InterPro" id="IPR015424">
    <property type="entry name" value="PyrdxlP-dep_Trfase"/>
</dbReference>
<dbReference type="RefSeq" id="WP_227838427.1">
    <property type="nucleotide sequence ID" value="NZ_WEGI01000013.1"/>
</dbReference>
<comment type="caution">
    <text evidence="7">The sequence shown here is derived from an EMBL/GenBank/DDBJ whole genome shotgun (WGS) entry which is preliminary data.</text>
</comment>
<keyword evidence="4 5" id="KW-0663">Pyridoxal phosphate</keyword>
<reference evidence="7 8" key="1">
    <citation type="submission" date="2019-10" db="EMBL/GenBank/DDBJ databases">
        <title>Nocardia macrotermitis sp. nov. and Nocardia aurantia sp. nov., isolated from the gut of fungus growing-termite Macrotermes natalensis.</title>
        <authorList>
            <person name="Benndorf R."/>
            <person name="Schwitalla J."/>
            <person name="Martin K."/>
            <person name="De Beer W."/>
            <person name="Kaster A.-K."/>
            <person name="Vollmers J."/>
            <person name="Poulsen M."/>
            <person name="Beemelmanns C."/>
        </authorList>
    </citation>
    <scope>NUCLEOTIDE SEQUENCE [LARGE SCALE GENOMIC DNA]</scope>
    <source>
        <strain evidence="7 8">RB56</strain>
    </source>
</reference>
<evidence type="ECO:0000256" key="3">
    <source>
        <dbReference type="ARBA" id="ARBA00022679"/>
    </source>
</evidence>
<sequence length="345" mass="36787">MLTTHDFVRFPLALNENPYGPLPSVHRALAEALASMNRYPEFLPHRLPQLIAGRIGCPPEQIVVGAGATGVILHILQAVVPTIGRAAAGSGAVRVVLAGPTFDGYPLLTETVGGRPVIVPLMPDGSQDLAAMAAAVDERTGVVVLCSPHNPTGTRLPQHELVAFLDLIDTRIVVILDEAYIDFAPSDQRVDITTLLAAYPNVVVVRTFSKAFGLAGLRVGYAVAAPHLAARIAHWQVPYGMNNLAEIAVHACYAAEDELNERIRAITNERDRLSGALRRLGYDVPASSANHVFLPLRDVGHARRITGAFDRAEIMVKQYPTGMRITVGDSAANDAVITSLAAVGG</sequence>
<evidence type="ECO:0000256" key="5">
    <source>
        <dbReference type="RuleBase" id="RU003693"/>
    </source>
</evidence>
<dbReference type="EC" id="2.6.1.-" evidence="7"/>
<dbReference type="GO" id="GO:0030170">
    <property type="term" value="F:pyridoxal phosphate binding"/>
    <property type="evidence" value="ECO:0007669"/>
    <property type="project" value="InterPro"/>
</dbReference>
<gene>
    <name evidence="7" type="primary">pat_3</name>
    <name evidence="7" type="ORF">NRB56_58160</name>
</gene>
<organism evidence="7 8">
    <name type="scientific">Nocardia aurantia</name>
    <dbReference type="NCBI Taxonomy" id="2585199"/>
    <lineage>
        <taxon>Bacteria</taxon>
        <taxon>Bacillati</taxon>
        <taxon>Actinomycetota</taxon>
        <taxon>Actinomycetes</taxon>
        <taxon>Mycobacteriales</taxon>
        <taxon>Nocardiaceae</taxon>
        <taxon>Nocardia</taxon>
    </lineage>
</organism>
<evidence type="ECO:0000256" key="2">
    <source>
        <dbReference type="ARBA" id="ARBA00022576"/>
    </source>
</evidence>
<dbReference type="GO" id="GO:0008483">
    <property type="term" value="F:transaminase activity"/>
    <property type="evidence" value="ECO:0007669"/>
    <property type="project" value="UniProtKB-KW"/>
</dbReference>
<dbReference type="PANTHER" id="PTHR43643">
    <property type="entry name" value="HISTIDINOL-PHOSPHATE AMINOTRANSFERASE 2"/>
    <property type="match status" value="1"/>
</dbReference>
<dbReference type="PROSITE" id="PS00599">
    <property type="entry name" value="AA_TRANSFER_CLASS_2"/>
    <property type="match status" value="1"/>
</dbReference>
<name>A0A7K0DXF5_9NOCA</name>
<dbReference type="CDD" id="cd00609">
    <property type="entry name" value="AAT_like"/>
    <property type="match status" value="1"/>
</dbReference>
<dbReference type="Pfam" id="PF00155">
    <property type="entry name" value="Aminotran_1_2"/>
    <property type="match status" value="1"/>
</dbReference>
<evidence type="ECO:0000256" key="4">
    <source>
        <dbReference type="ARBA" id="ARBA00022898"/>
    </source>
</evidence>
<comment type="similarity">
    <text evidence="5">Belongs to the class-II pyridoxal-phosphate-dependent aminotransferase family.</text>
</comment>
<dbReference type="InterPro" id="IPR015422">
    <property type="entry name" value="PyrdxlP-dep_Trfase_small"/>
</dbReference>
<dbReference type="Gene3D" id="3.90.1150.10">
    <property type="entry name" value="Aspartate Aminotransferase, domain 1"/>
    <property type="match status" value="1"/>
</dbReference>
<evidence type="ECO:0000313" key="8">
    <source>
        <dbReference type="Proteomes" id="UP000431401"/>
    </source>
</evidence>
<keyword evidence="2 7" id="KW-0032">Aminotransferase</keyword>
<dbReference type="AlphaFoldDB" id="A0A7K0DXF5"/>
<accession>A0A7K0DXF5</accession>
<dbReference type="Proteomes" id="UP000431401">
    <property type="component" value="Unassembled WGS sequence"/>
</dbReference>
<dbReference type="PANTHER" id="PTHR43643:SF3">
    <property type="entry name" value="HISTIDINOL-PHOSPHATE AMINOTRANSFERASE"/>
    <property type="match status" value="1"/>
</dbReference>